<evidence type="ECO:0000259" key="9">
    <source>
        <dbReference type="Pfam" id="PF09976"/>
    </source>
</evidence>
<evidence type="ECO:0000256" key="6">
    <source>
        <dbReference type="ARBA" id="ARBA00023136"/>
    </source>
</evidence>
<evidence type="ECO:0000256" key="5">
    <source>
        <dbReference type="ARBA" id="ARBA00022989"/>
    </source>
</evidence>
<evidence type="ECO:0000256" key="2">
    <source>
        <dbReference type="ARBA" id="ARBA00004236"/>
    </source>
</evidence>
<dbReference type="GO" id="GO:0005886">
    <property type="term" value="C:plasma membrane"/>
    <property type="evidence" value="ECO:0007669"/>
    <property type="project" value="UniProtKB-SubCell"/>
</dbReference>
<keyword evidence="7" id="KW-0143">Chaperone</keyword>
<reference evidence="10" key="1">
    <citation type="submission" date="2021-07" db="EMBL/GenBank/DDBJ databases">
        <title>New genus and species of the family Alcaligenaceae.</title>
        <authorList>
            <person name="Hahn M.W."/>
        </authorList>
    </citation>
    <scope>NUCLEOTIDE SEQUENCE</scope>
    <source>
        <strain evidence="10">LF4-65</strain>
    </source>
</reference>
<keyword evidence="3" id="KW-1003">Cell membrane</keyword>
<dbReference type="GO" id="GO:0044877">
    <property type="term" value="F:protein-containing complex binding"/>
    <property type="evidence" value="ECO:0007669"/>
    <property type="project" value="InterPro"/>
</dbReference>
<evidence type="ECO:0000256" key="1">
    <source>
        <dbReference type="ARBA" id="ARBA00004167"/>
    </source>
</evidence>
<feature type="domain" description="Ancillary SecYEG translocon subunit/Cell division coordinator CpoB TPR" evidence="9">
    <location>
        <begin position="15"/>
        <end position="209"/>
    </location>
</feature>
<dbReference type="EMBL" id="JAHXRI010000004">
    <property type="protein sequence ID" value="MBZ1349522.1"/>
    <property type="molecule type" value="Genomic_DNA"/>
</dbReference>
<evidence type="ECO:0000256" key="7">
    <source>
        <dbReference type="ARBA" id="ARBA00023186"/>
    </source>
</evidence>
<evidence type="ECO:0000256" key="8">
    <source>
        <dbReference type="SAM" id="Phobius"/>
    </source>
</evidence>
<comment type="subcellular location">
    <subcellularLocation>
        <location evidence="2">Cell membrane</location>
    </subcellularLocation>
    <subcellularLocation>
        <location evidence="1">Membrane</location>
        <topology evidence="1">Single-pass membrane protein</topology>
    </subcellularLocation>
</comment>
<comment type="caution">
    <text evidence="10">The sequence shown here is derived from an EMBL/GenBank/DDBJ whole genome shotgun (WGS) entry which is preliminary data.</text>
</comment>
<evidence type="ECO:0000256" key="3">
    <source>
        <dbReference type="ARBA" id="ARBA00022475"/>
    </source>
</evidence>
<keyword evidence="6 8" id="KW-0472">Membrane</keyword>
<evidence type="ECO:0000256" key="4">
    <source>
        <dbReference type="ARBA" id="ARBA00022692"/>
    </source>
</evidence>
<proteinExistence type="predicted"/>
<sequence>MAYDLDEQEQLDQLKAWWNKYGTLVVTLLVIATAVAGSWRGWQWYEGNQAVQARGYFEALEEAGRQKGDESVARINAAMQTLRADYAGTDYAARGALVAASSLAERNDLVAARSQLEWLVKSKHAALVPVAKLRLAGLLFEQKEFDAAMAQLTDPAASFAGLYADRRGDILAAQGKSAEARSAWNQAIELLGAINPLTPIVKLKLDALGA</sequence>
<dbReference type="Pfam" id="PF09976">
    <property type="entry name" value="TPR_21"/>
    <property type="match status" value="1"/>
</dbReference>
<keyword evidence="5 8" id="KW-1133">Transmembrane helix</keyword>
<dbReference type="PANTHER" id="PTHR38035:SF1">
    <property type="entry name" value="ANCILLARY SECYEG TRANSLOCON SUBUNIT"/>
    <property type="match status" value="1"/>
</dbReference>
<dbReference type="AlphaFoldDB" id="A0A953T482"/>
<accession>A0A953T482</accession>
<gene>
    <name evidence="10" type="ORF">KZZ10_02585</name>
</gene>
<dbReference type="Proteomes" id="UP000739565">
    <property type="component" value="Unassembled WGS sequence"/>
</dbReference>
<protein>
    <submittedName>
        <fullName evidence="10">Tetratricopeptide repeat protein</fullName>
    </submittedName>
</protein>
<evidence type="ECO:0000313" key="11">
    <source>
        <dbReference type="Proteomes" id="UP000739565"/>
    </source>
</evidence>
<dbReference type="RefSeq" id="WP_259659941.1">
    <property type="nucleotide sequence ID" value="NZ_JAHXRI010000004.1"/>
</dbReference>
<feature type="transmembrane region" description="Helical" evidence="8">
    <location>
        <begin position="21"/>
        <end position="39"/>
    </location>
</feature>
<evidence type="ECO:0000313" key="10">
    <source>
        <dbReference type="EMBL" id="MBZ1349522.1"/>
    </source>
</evidence>
<dbReference type="PIRSF" id="PIRSF006170">
    <property type="entry name" value="YfgM"/>
    <property type="match status" value="1"/>
</dbReference>
<keyword evidence="11" id="KW-1185">Reference proteome</keyword>
<keyword evidence="4 8" id="KW-0812">Transmembrane</keyword>
<dbReference type="PANTHER" id="PTHR38035">
    <property type="entry name" value="UPF0070 PROTEIN YFGM"/>
    <property type="match status" value="1"/>
</dbReference>
<name>A0A953T482_9BURK</name>
<dbReference type="InterPro" id="IPR018704">
    <property type="entry name" value="SecYEG/CpoB_TPR"/>
</dbReference>
<organism evidence="10 11">
    <name type="scientific">Zwartia hollandica</name>
    <dbReference type="NCBI Taxonomy" id="324606"/>
    <lineage>
        <taxon>Bacteria</taxon>
        <taxon>Pseudomonadati</taxon>
        <taxon>Pseudomonadota</taxon>
        <taxon>Betaproteobacteria</taxon>
        <taxon>Burkholderiales</taxon>
        <taxon>Alcaligenaceae</taxon>
        <taxon>Zwartia</taxon>
    </lineage>
</organism>
<dbReference type="InterPro" id="IPR026039">
    <property type="entry name" value="YfgM"/>
</dbReference>